<dbReference type="InterPro" id="IPR036397">
    <property type="entry name" value="RNaseH_sf"/>
</dbReference>
<dbReference type="EMBL" id="JACMSC010000015">
    <property type="protein sequence ID" value="KAG6485987.1"/>
    <property type="molecule type" value="Genomic_DNA"/>
</dbReference>
<sequence length="550" mass="62251">METLNCVEDGLLDNPDVEDEFRSCCTEEEEWQDSEESLAEGSKDDLDEFSLRMFFKGLSTSDAQGKGSKASGIGVVMERSAGASLIKVQKKLDFYVENLVAEHLALMDGILAAIQNGTKKLYAFTDSEELYYQIAETEILGHQLLIALGHRILELVEQLEDFDIQLVSSYELERPLRLAREAIGDWSADICPMCCEEKESSKMLKLNCSHKICPDCMIIYVVRELRCSKIPIKCPQVKCRHLISTTECKSFLSSDRYGLLERAMKDVQNLDTFFCPFRNCSGVLHLGHCLSSRASSSTQSDINRIQCLECRRDVCINCHVPWHSLMTCEDYQNLSASERDARDISSNDLAEDPRHRRCQQCGQMIQHTNEGYHMTCWNNTNISIRKSRLTMAKHDPALIELCCALIGHVCRPMLGVGFSVPYLCGHVFCYMCGAEYRNGIQTCHCAFWGGNNPETSATPSTDGSELWTWESFDSLPALTDEYSEQERAQLALVQRFLSGGIDLSDLHHSPQSSPRCSDSYMDTVKDLHQLPWLERFVSVISDSYHEDFVQ</sequence>
<feature type="domain" description="RING-type" evidence="14">
    <location>
        <begin position="187"/>
        <end position="414"/>
    </location>
</feature>
<organism evidence="15 16">
    <name type="scientific">Zingiber officinale</name>
    <name type="common">Ginger</name>
    <name type="synonym">Amomum zingiber</name>
    <dbReference type="NCBI Taxonomy" id="94328"/>
    <lineage>
        <taxon>Eukaryota</taxon>
        <taxon>Viridiplantae</taxon>
        <taxon>Streptophyta</taxon>
        <taxon>Embryophyta</taxon>
        <taxon>Tracheophyta</taxon>
        <taxon>Spermatophyta</taxon>
        <taxon>Magnoliopsida</taxon>
        <taxon>Liliopsida</taxon>
        <taxon>Zingiberales</taxon>
        <taxon>Zingiberaceae</taxon>
        <taxon>Zingiber</taxon>
    </lineage>
</organism>
<evidence type="ECO:0000256" key="6">
    <source>
        <dbReference type="ARBA" id="ARBA00022679"/>
    </source>
</evidence>
<dbReference type="GO" id="GO:0004523">
    <property type="term" value="F:RNA-DNA hybrid ribonuclease activity"/>
    <property type="evidence" value="ECO:0007669"/>
    <property type="project" value="InterPro"/>
</dbReference>
<evidence type="ECO:0000256" key="3">
    <source>
        <dbReference type="ARBA" id="ARBA00003976"/>
    </source>
</evidence>
<evidence type="ECO:0000256" key="1">
    <source>
        <dbReference type="ARBA" id="ARBA00001798"/>
    </source>
</evidence>
<dbReference type="PROSITE" id="PS00518">
    <property type="entry name" value="ZF_RING_1"/>
    <property type="match status" value="1"/>
</dbReference>
<evidence type="ECO:0000256" key="7">
    <source>
        <dbReference type="ARBA" id="ARBA00022723"/>
    </source>
</evidence>
<dbReference type="FunFam" id="3.30.420.10:FF:000076">
    <property type="entry name" value="RBR-type E3 ubiquitin transferase"/>
    <property type="match status" value="1"/>
</dbReference>
<comment type="cofactor">
    <cofactor evidence="2">
        <name>Zn(2+)</name>
        <dbReference type="ChEBI" id="CHEBI:29105"/>
    </cofactor>
</comment>
<dbReference type="SMART" id="SM00647">
    <property type="entry name" value="IBR"/>
    <property type="match status" value="1"/>
</dbReference>
<comment type="caution">
    <text evidence="15">The sequence shown here is derived from an EMBL/GenBank/DDBJ whole genome shotgun (WGS) entry which is preliminary data.</text>
</comment>
<evidence type="ECO:0000256" key="2">
    <source>
        <dbReference type="ARBA" id="ARBA00001947"/>
    </source>
</evidence>
<dbReference type="Proteomes" id="UP000734854">
    <property type="component" value="Unassembled WGS sequence"/>
</dbReference>
<dbReference type="InterPro" id="IPR002156">
    <property type="entry name" value="RNaseH_domain"/>
</dbReference>
<evidence type="ECO:0000256" key="12">
    <source>
        <dbReference type="PROSITE-ProRule" id="PRU00175"/>
    </source>
</evidence>
<dbReference type="PANTHER" id="PTHR11685">
    <property type="entry name" value="RBR FAMILY RING FINGER AND IBR DOMAIN-CONTAINING"/>
    <property type="match status" value="1"/>
</dbReference>
<dbReference type="InterPro" id="IPR044066">
    <property type="entry name" value="TRIAD_supradom"/>
</dbReference>
<gene>
    <name evidence="15" type="ORF">ZIOFF_054555</name>
</gene>
<dbReference type="InterPro" id="IPR017907">
    <property type="entry name" value="Znf_RING_CS"/>
</dbReference>
<evidence type="ECO:0000256" key="8">
    <source>
        <dbReference type="ARBA" id="ARBA00022737"/>
    </source>
</evidence>
<reference evidence="15 16" key="1">
    <citation type="submission" date="2020-08" db="EMBL/GenBank/DDBJ databases">
        <title>Plant Genome Project.</title>
        <authorList>
            <person name="Zhang R.-G."/>
        </authorList>
    </citation>
    <scope>NUCLEOTIDE SEQUENCE [LARGE SCALE GENOMIC DNA]</scope>
    <source>
        <tissue evidence="15">Rhizome</tissue>
    </source>
</reference>
<comment type="function">
    <text evidence="3">Might act as an E3 ubiquitin-protein ligase, or as part of E3 complex, which accepts ubiquitin from specific E2 ubiquitin-conjugating enzymes and then transfers it to substrates.</text>
</comment>
<evidence type="ECO:0000256" key="11">
    <source>
        <dbReference type="ARBA" id="ARBA00022833"/>
    </source>
</evidence>
<evidence type="ECO:0000313" key="15">
    <source>
        <dbReference type="EMBL" id="KAG6485987.1"/>
    </source>
</evidence>
<evidence type="ECO:0000256" key="5">
    <source>
        <dbReference type="ARBA" id="ARBA00012251"/>
    </source>
</evidence>
<keyword evidence="9 12" id="KW-0863">Zinc-finger</keyword>
<evidence type="ECO:0000256" key="10">
    <source>
        <dbReference type="ARBA" id="ARBA00022786"/>
    </source>
</evidence>
<name>A0A8J5KDS2_ZINOF</name>
<keyword evidence="8" id="KW-0677">Repeat</keyword>
<dbReference type="GO" id="GO:0008270">
    <property type="term" value="F:zinc ion binding"/>
    <property type="evidence" value="ECO:0007669"/>
    <property type="project" value="UniProtKB-KW"/>
</dbReference>
<dbReference type="Pfam" id="PF13456">
    <property type="entry name" value="RVT_3"/>
    <property type="match status" value="1"/>
</dbReference>
<dbReference type="InterPro" id="IPR001841">
    <property type="entry name" value="Znf_RING"/>
</dbReference>
<keyword evidence="16" id="KW-1185">Reference proteome</keyword>
<comment type="catalytic activity">
    <reaction evidence="1">
        <text>[E2 ubiquitin-conjugating enzyme]-S-ubiquitinyl-L-cysteine + [acceptor protein]-L-lysine = [E2 ubiquitin-conjugating enzyme]-L-cysteine + [acceptor protein]-N(6)-ubiquitinyl-L-lysine.</text>
        <dbReference type="EC" id="2.3.2.31"/>
    </reaction>
</comment>
<dbReference type="SUPFAM" id="SSF57850">
    <property type="entry name" value="RING/U-box"/>
    <property type="match status" value="2"/>
</dbReference>
<dbReference type="Gene3D" id="3.30.420.10">
    <property type="entry name" value="Ribonuclease H-like superfamily/Ribonuclease H"/>
    <property type="match status" value="1"/>
</dbReference>
<proteinExistence type="inferred from homology"/>
<dbReference type="PROSITE" id="PS50089">
    <property type="entry name" value="ZF_RING_2"/>
    <property type="match status" value="1"/>
</dbReference>
<dbReference type="Gene3D" id="1.20.120.1750">
    <property type="match status" value="1"/>
</dbReference>
<dbReference type="GO" id="GO:0003676">
    <property type="term" value="F:nucleic acid binding"/>
    <property type="evidence" value="ECO:0007669"/>
    <property type="project" value="InterPro"/>
</dbReference>
<evidence type="ECO:0000259" key="14">
    <source>
        <dbReference type="PROSITE" id="PS51873"/>
    </source>
</evidence>
<dbReference type="AlphaFoldDB" id="A0A8J5KDS2"/>
<evidence type="ECO:0000256" key="9">
    <source>
        <dbReference type="ARBA" id="ARBA00022771"/>
    </source>
</evidence>
<accession>A0A8J5KDS2</accession>
<dbReference type="EC" id="2.3.2.31" evidence="5"/>
<dbReference type="Pfam" id="PF01485">
    <property type="entry name" value="IBR"/>
    <property type="match status" value="1"/>
</dbReference>
<comment type="similarity">
    <text evidence="4">Belongs to the RBR family. Ariadne subfamily.</text>
</comment>
<dbReference type="GO" id="GO:0061630">
    <property type="term" value="F:ubiquitin protein ligase activity"/>
    <property type="evidence" value="ECO:0007669"/>
    <property type="project" value="UniProtKB-EC"/>
</dbReference>
<keyword evidence="6" id="KW-0808">Transferase</keyword>
<keyword evidence="7" id="KW-0479">Metal-binding</keyword>
<dbReference type="PROSITE" id="PS51873">
    <property type="entry name" value="TRIAD"/>
    <property type="match status" value="1"/>
</dbReference>
<feature type="domain" description="RING-type" evidence="13">
    <location>
        <begin position="191"/>
        <end position="238"/>
    </location>
</feature>
<keyword evidence="10" id="KW-0833">Ubl conjugation pathway</keyword>
<evidence type="ECO:0000259" key="13">
    <source>
        <dbReference type="PROSITE" id="PS50089"/>
    </source>
</evidence>
<keyword evidence="11" id="KW-0862">Zinc</keyword>
<dbReference type="Gene3D" id="3.30.40.10">
    <property type="entry name" value="Zinc/RING finger domain, C3HC4 (zinc finger)"/>
    <property type="match status" value="1"/>
</dbReference>
<dbReference type="GO" id="GO:0016567">
    <property type="term" value="P:protein ubiquitination"/>
    <property type="evidence" value="ECO:0007669"/>
    <property type="project" value="InterPro"/>
</dbReference>
<protein>
    <recommendedName>
        <fullName evidence="5">RBR-type E3 ubiquitin transferase</fullName>
        <ecNumber evidence="5">2.3.2.31</ecNumber>
    </recommendedName>
</protein>
<dbReference type="InterPro" id="IPR031127">
    <property type="entry name" value="E3_UB_ligase_RBR"/>
</dbReference>
<evidence type="ECO:0000313" key="16">
    <source>
        <dbReference type="Proteomes" id="UP000734854"/>
    </source>
</evidence>
<dbReference type="InterPro" id="IPR002867">
    <property type="entry name" value="IBR_dom"/>
</dbReference>
<evidence type="ECO:0000256" key="4">
    <source>
        <dbReference type="ARBA" id="ARBA00005884"/>
    </source>
</evidence>
<dbReference type="InterPro" id="IPR013083">
    <property type="entry name" value="Znf_RING/FYVE/PHD"/>
</dbReference>